<feature type="signal peptide" evidence="3">
    <location>
        <begin position="1"/>
        <end position="21"/>
    </location>
</feature>
<comment type="similarity">
    <text evidence="1">Belongs to the N-acetylmuramoyl-L-alanine amidase 2 family.</text>
</comment>
<gene>
    <name evidence="6" type="ORF">F2P81_010450</name>
</gene>
<evidence type="ECO:0000256" key="2">
    <source>
        <dbReference type="ARBA" id="ARBA00022859"/>
    </source>
</evidence>
<comment type="caution">
    <text evidence="6">The sequence shown here is derived from an EMBL/GenBank/DDBJ whole genome shotgun (WGS) entry which is preliminary data.</text>
</comment>
<dbReference type="SMART" id="SM00701">
    <property type="entry name" value="PGRP"/>
    <property type="match status" value="1"/>
</dbReference>
<dbReference type="PANTHER" id="PTHR11022:SF66">
    <property type="entry name" value="N-ACETYLMURAMOYL-L-ALANINE AMIDASE"/>
    <property type="match status" value="1"/>
</dbReference>
<reference evidence="6 7" key="1">
    <citation type="submission" date="2019-06" db="EMBL/GenBank/DDBJ databases">
        <title>Draft genomes of female and male turbot (Scophthalmus maximus).</title>
        <authorList>
            <person name="Xu H."/>
            <person name="Xu X.-W."/>
            <person name="Shao C."/>
            <person name="Chen S."/>
        </authorList>
    </citation>
    <scope>NUCLEOTIDE SEQUENCE [LARGE SCALE GENOMIC DNA]</scope>
    <source>
        <strain evidence="6">Ysfricsl-2016a</strain>
        <tissue evidence="6">Blood</tissue>
    </source>
</reference>
<dbReference type="Gene3D" id="3.40.80.10">
    <property type="entry name" value="Peptidoglycan recognition protein-like"/>
    <property type="match status" value="1"/>
</dbReference>
<name>A0A6A4SQV8_SCOMX</name>
<dbReference type="AlphaFoldDB" id="A0A6A4SQV8"/>
<feature type="domain" description="Peptidoglycan recognition protein family" evidence="5">
    <location>
        <begin position="314"/>
        <end position="460"/>
    </location>
</feature>
<evidence type="ECO:0000313" key="7">
    <source>
        <dbReference type="Proteomes" id="UP000438429"/>
    </source>
</evidence>
<dbReference type="GO" id="GO:0002376">
    <property type="term" value="P:immune system process"/>
    <property type="evidence" value="ECO:0007669"/>
    <property type="project" value="UniProtKB-KW"/>
</dbReference>
<dbReference type="SUPFAM" id="SSF55846">
    <property type="entry name" value="N-acetylmuramoyl-L-alanine amidase-like"/>
    <property type="match status" value="1"/>
</dbReference>
<evidence type="ECO:0000259" key="5">
    <source>
        <dbReference type="SMART" id="SM00701"/>
    </source>
</evidence>
<dbReference type="InterPro" id="IPR015510">
    <property type="entry name" value="PGRP"/>
</dbReference>
<feature type="domain" description="N-acetylmuramoyl-L-alanine amidase" evidence="4">
    <location>
        <begin position="327"/>
        <end position="468"/>
    </location>
</feature>
<evidence type="ECO:0000313" key="6">
    <source>
        <dbReference type="EMBL" id="KAF0037576.1"/>
    </source>
</evidence>
<sequence>MTFSGLLIFVLASLCLFSVCSKPIGVHLRNMDSFIRAVQQVEDSNPGLSPLALVRALRRTAGHDDAMTIHFLGSSYNHSDGDILETAILNASSFSFFDKAIHHIVTDQGEERGVVLAQDGTTVALAPLLLGIEAGLKAKMEGKPAAGIFPLTLGRTLGLSFLSLQDFPPSHRLGPNGCWDNMDHPKVFKLRWPATLATDAVVNGGMDGAILGMNLSNLSGSENLQALSMTLKGYYSFILHEGQGLDAVSSHVSPRRREISRSLLEPLDLHSQVMETLALVWKLEKTEWIAMDTGVGKSVKGGLQAFAHKYWDCPQIIPRCQWGAKPYQDTPIPLSLPLRFLYVHHTYEPSSPCLSFPQCSRDMRAMQQFHQEDRGWSDIGYSFVVGSDGYIYEGRGWTYLGRHTRGHNEIGYGVSIIGNYTATMPSRHAMDLLRHRLVRCAVNGGALATDFTLHGHRQVESDLFKKRTIKRLAMMFFYGSFTNRKPRSCCLLVGNVAFSSTQERIEKMEHCPEQRFKLDRSSTVAFMVVPSEVPSRERKLRELMTKVKMKD</sequence>
<organism evidence="6 7">
    <name type="scientific">Scophthalmus maximus</name>
    <name type="common">Turbot</name>
    <name type="synonym">Psetta maxima</name>
    <dbReference type="NCBI Taxonomy" id="52904"/>
    <lineage>
        <taxon>Eukaryota</taxon>
        <taxon>Metazoa</taxon>
        <taxon>Chordata</taxon>
        <taxon>Craniata</taxon>
        <taxon>Vertebrata</taxon>
        <taxon>Euteleostomi</taxon>
        <taxon>Actinopterygii</taxon>
        <taxon>Neopterygii</taxon>
        <taxon>Teleostei</taxon>
        <taxon>Neoteleostei</taxon>
        <taxon>Acanthomorphata</taxon>
        <taxon>Carangaria</taxon>
        <taxon>Pleuronectiformes</taxon>
        <taxon>Pleuronectoidei</taxon>
        <taxon>Scophthalmidae</taxon>
        <taxon>Scophthalmus</taxon>
    </lineage>
</organism>
<dbReference type="InterPro" id="IPR036505">
    <property type="entry name" value="Amidase/PGRP_sf"/>
</dbReference>
<proteinExistence type="inferred from homology"/>
<dbReference type="FunFam" id="3.40.80.10:FF:000001">
    <property type="entry name" value="Peptidoglycan recognition protein 1"/>
    <property type="match status" value="1"/>
</dbReference>
<dbReference type="CDD" id="cd06583">
    <property type="entry name" value="PGRP"/>
    <property type="match status" value="1"/>
</dbReference>
<evidence type="ECO:0000256" key="3">
    <source>
        <dbReference type="SAM" id="SignalP"/>
    </source>
</evidence>
<evidence type="ECO:0000259" key="4">
    <source>
        <dbReference type="SMART" id="SM00644"/>
    </source>
</evidence>
<dbReference type="Pfam" id="PF01510">
    <property type="entry name" value="Amidase_2"/>
    <property type="match status" value="1"/>
</dbReference>
<keyword evidence="3" id="KW-0732">Signal</keyword>
<dbReference type="GO" id="GO:0009253">
    <property type="term" value="P:peptidoglycan catabolic process"/>
    <property type="evidence" value="ECO:0007669"/>
    <property type="project" value="InterPro"/>
</dbReference>
<dbReference type="Proteomes" id="UP000438429">
    <property type="component" value="Unassembled WGS sequence"/>
</dbReference>
<dbReference type="InterPro" id="IPR006619">
    <property type="entry name" value="PGRP_domain_met/bac"/>
</dbReference>
<keyword evidence="2" id="KW-0391">Immunity</keyword>
<protein>
    <recommendedName>
        <fullName evidence="8">Peptidoglycan recognition protein</fullName>
    </recommendedName>
</protein>
<dbReference type="EMBL" id="VEVO01000009">
    <property type="protein sequence ID" value="KAF0037576.1"/>
    <property type="molecule type" value="Genomic_DNA"/>
</dbReference>
<dbReference type="SMART" id="SM00644">
    <property type="entry name" value="Ami_2"/>
    <property type="match status" value="1"/>
</dbReference>
<dbReference type="PANTHER" id="PTHR11022">
    <property type="entry name" value="PEPTIDOGLYCAN RECOGNITION PROTEIN"/>
    <property type="match status" value="1"/>
</dbReference>
<dbReference type="GO" id="GO:0008745">
    <property type="term" value="F:N-acetylmuramoyl-L-alanine amidase activity"/>
    <property type="evidence" value="ECO:0007669"/>
    <property type="project" value="InterPro"/>
</dbReference>
<feature type="chain" id="PRO_5025682891" description="Peptidoglycan recognition protein" evidence="3">
    <location>
        <begin position="22"/>
        <end position="551"/>
    </location>
</feature>
<dbReference type="GO" id="GO:0008270">
    <property type="term" value="F:zinc ion binding"/>
    <property type="evidence" value="ECO:0007669"/>
    <property type="project" value="InterPro"/>
</dbReference>
<dbReference type="InterPro" id="IPR002502">
    <property type="entry name" value="Amidase_domain"/>
</dbReference>
<evidence type="ECO:0008006" key="8">
    <source>
        <dbReference type="Google" id="ProtNLM"/>
    </source>
</evidence>
<accession>A0A6A4SQV8</accession>
<evidence type="ECO:0000256" key="1">
    <source>
        <dbReference type="ARBA" id="ARBA00007553"/>
    </source>
</evidence>